<reference evidence="5 6" key="1">
    <citation type="journal article" date="2019" name="Nat. Ecol. Evol.">
        <title>Megaphylogeny resolves global patterns of mushroom evolution.</title>
        <authorList>
            <person name="Varga T."/>
            <person name="Krizsan K."/>
            <person name="Foldi C."/>
            <person name="Dima B."/>
            <person name="Sanchez-Garcia M."/>
            <person name="Sanchez-Ramirez S."/>
            <person name="Szollosi G.J."/>
            <person name="Szarkandi J.G."/>
            <person name="Papp V."/>
            <person name="Albert L."/>
            <person name="Andreopoulos W."/>
            <person name="Angelini C."/>
            <person name="Antonin V."/>
            <person name="Barry K.W."/>
            <person name="Bougher N.L."/>
            <person name="Buchanan P."/>
            <person name="Buyck B."/>
            <person name="Bense V."/>
            <person name="Catcheside P."/>
            <person name="Chovatia M."/>
            <person name="Cooper J."/>
            <person name="Damon W."/>
            <person name="Desjardin D."/>
            <person name="Finy P."/>
            <person name="Geml J."/>
            <person name="Haridas S."/>
            <person name="Hughes K."/>
            <person name="Justo A."/>
            <person name="Karasinski D."/>
            <person name="Kautmanova I."/>
            <person name="Kiss B."/>
            <person name="Kocsube S."/>
            <person name="Kotiranta H."/>
            <person name="LaButti K.M."/>
            <person name="Lechner B.E."/>
            <person name="Liimatainen K."/>
            <person name="Lipzen A."/>
            <person name="Lukacs Z."/>
            <person name="Mihaltcheva S."/>
            <person name="Morgado L.N."/>
            <person name="Niskanen T."/>
            <person name="Noordeloos M.E."/>
            <person name="Ohm R.A."/>
            <person name="Ortiz-Santana B."/>
            <person name="Ovrebo C."/>
            <person name="Racz N."/>
            <person name="Riley R."/>
            <person name="Savchenko A."/>
            <person name="Shiryaev A."/>
            <person name="Soop K."/>
            <person name="Spirin V."/>
            <person name="Szebenyi C."/>
            <person name="Tomsovsky M."/>
            <person name="Tulloss R.E."/>
            <person name="Uehling J."/>
            <person name="Grigoriev I.V."/>
            <person name="Vagvolgyi C."/>
            <person name="Papp T."/>
            <person name="Martin F.M."/>
            <person name="Miettinen O."/>
            <person name="Hibbett D.S."/>
            <person name="Nagy L.G."/>
        </authorList>
    </citation>
    <scope>NUCLEOTIDE SEQUENCE [LARGE SCALE GENOMIC DNA]</scope>
    <source>
        <strain evidence="5 6">HHB13444</strain>
    </source>
</reference>
<dbReference type="STRING" id="1314778.A0A5C3PK92"/>
<sequence>MPKAPKTTHQFVNRVLTILSTLPWSDTLAGFSNREPITTLSRYLSREWLSDIHENQMQDLLRSELMRDTNGLAVDLESTYFWKSLKAAFDCRDEARYKEHGCFSRVRRVGELLAAGERQKLGLLVNLHNTHWVAVVVDFKASEVLYGDSLGDGPTPEVVSALNWWIQRHTTTSFSWKSLSIAHQKDQHSCGILSWNALAHHLRPERYALAGASLHETDQLRMETLLQISRRHLDSVSMKHIFSLGSY</sequence>
<dbReference type="Pfam" id="PF02902">
    <property type="entry name" value="Peptidase_C48"/>
    <property type="match status" value="1"/>
</dbReference>
<keyword evidence="3" id="KW-0378">Hydrolase</keyword>
<evidence type="ECO:0000256" key="2">
    <source>
        <dbReference type="ARBA" id="ARBA00022670"/>
    </source>
</evidence>
<organism evidence="5 6">
    <name type="scientific">Polyporus arcularius HHB13444</name>
    <dbReference type="NCBI Taxonomy" id="1314778"/>
    <lineage>
        <taxon>Eukaryota</taxon>
        <taxon>Fungi</taxon>
        <taxon>Dikarya</taxon>
        <taxon>Basidiomycota</taxon>
        <taxon>Agaricomycotina</taxon>
        <taxon>Agaricomycetes</taxon>
        <taxon>Polyporales</taxon>
        <taxon>Polyporaceae</taxon>
        <taxon>Polyporus</taxon>
    </lineage>
</organism>
<dbReference type="InterPro" id="IPR003653">
    <property type="entry name" value="Peptidase_C48_C"/>
</dbReference>
<dbReference type="SUPFAM" id="SSF54001">
    <property type="entry name" value="Cysteine proteinases"/>
    <property type="match status" value="1"/>
</dbReference>
<dbReference type="GO" id="GO:0008234">
    <property type="term" value="F:cysteine-type peptidase activity"/>
    <property type="evidence" value="ECO:0007669"/>
    <property type="project" value="InterPro"/>
</dbReference>
<protein>
    <recommendedName>
        <fullName evidence="4">Ubiquitin-like protease family profile domain-containing protein</fullName>
    </recommendedName>
</protein>
<keyword evidence="6" id="KW-1185">Reference proteome</keyword>
<evidence type="ECO:0000313" key="5">
    <source>
        <dbReference type="EMBL" id="TFK89742.1"/>
    </source>
</evidence>
<dbReference type="AlphaFoldDB" id="A0A5C3PK92"/>
<evidence type="ECO:0000256" key="3">
    <source>
        <dbReference type="ARBA" id="ARBA00022801"/>
    </source>
</evidence>
<dbReference type="GO" id="GO:0019783">
    <property type="term" value="F:ubiquitin-like protein peptidase activity"/>
    <property type="evidence" value="ECO:0007669"/>
    <property type="project" value="UniProtKB-ARBA"/>
</dbReference>
<evidence type="ECO:0000256" key="1">
    <source>
        <dbReference type="ARBA" id="ARBA00005234"/>
    </source>
</evidence>
<dbReference type="Proteomes" id="UP000308197">
    <property type="component" value="Unassembled WGS sequence"/>
</dbReference>
<dbReference type="EMBL" id="ML211067">
    <property type="protein sequence ID" value="TFK89742.1"/>
    <property type="molecule type" value="Genomic_DNA"/>
</dbReference>
<evidence type="ECO:0000313" key="6">
    <source>
        <dbReference type="Proteomes" id="UP000308197"/>
    </source>
</evidence>
<gene>
    <name evidence="5" type="ORF">K466DRAFT_486229</name>
</gene>
<comment type="similarity">
    <text evidence="1">Belongs to the peptidase C48 family.</text>
</comment>
<dbReference type="Gene3D" id="3.40.395.10">
    <property type="entry name" value="Adenoviral Proteinase, Chain A"/>
    <property type="match status" value="1"/>
</dbReference>
<dbReference type="InParanoid" id="A0A5C3PK92"/>
<dbReference type="PROSITE" id="PS50600">
    <property type="entry name" value="ULP_PROTEASE"/>
    <property type="match status" value="1"/>
</dbReference>
<evidence type="ECO:0000259" key="4">
    <source>
        <dbReference type="PROSITE" id="PS50600"/>
    </source>
</evidence>
<name>A0A5C3PK92_9APHY</name>
<proteinExistence type="inferred from homology"/>
<accession>A0A5C3PK92</accession>
<feature type="domain" description="Ubiquitin-like protease family profile" evidence="4">
    <location>
        <begin position="29"/>
        <end position="201"/>
    </location>
</feature>
<keyword evidence="2" id="KW-0645">Protease</keyword>
<dbReference type="GO" id="GO:0006508">
    <property type="term" value="P:proteolysis"/>
    <property type="evidence" value="ECO:0007669"/>
    <property type="project" value="UniProtKB-KW"/>
</dbReference>
<dbReference type="InterPro" id="IPR038765">
    <property type="entry name" value="Papain-like_cys_pep_sf"/>
</dbReference>